<dbReference type="InterPro" id="IPR036013">
    <property type="entry name" value="Band_7/SPFH_dom_sf"/>
</dbReference>
<dbReference type="SMART" id="SM00244">
    <property type="entry name" value="PHB"/>
    <property type="match status" value="1"/>
</dbReference>
<dbReference type="InterPro" id="IPR001107">
    <property type="entry name" value="Band_7"/>
</dbReference>
<evidence type="ECO:0000259" key="3">
    <source>
        <dbReference type="SMART" id="SM00244"/>
    </source>
</evidence>
<dbReference type="GO" id="GO:0005886">
    <property type="term" value="C:plasma membrane"/>
    <property type="evidence" value="ECO:0007669"/>
    <property type="project" value="InterPro"/>
</dbReference>
<dbReference type="PANTHER" id="PTHR10264">
    <property type="entry name" value="BAND 7 PROTEIN-RELATED"/>
    <property type="match status" value="1"/>
</dbReference>
<evidence type="ECO:0000256" key="2">
    <source>
        <dbReference type="SAM" id="MobiDB-lite"/>
    </source>
</evidence>
<feature type="domain" description="Band 7" evidence="3">
    <location>
        <begin position="42"/>
        <end position="199"/>
    </location>
</feature>
<reference evidence="4" key="1">
    <citation type="submission" date="2021-01" db="EMBL/GenBank/DDBJ databases">
        <authorList>
            <person name="Corre E."/>
            <person name="Pelletier E."/>
            <person name="Niang G."/>
            <person name="Scheremetjew M."/>
            <person name="Finn R."/>
            <person name="Kale V."/>
            <person name="Holt S."/>
            <person name="Cochrane G."/>
            <person name="Meng A."/>
            <person name="Brown T."/>
            <person name="Cohen L."/>
        </authorList>
    </citation>
    <scope>NUCLEOTIDE SEQUENCE</scope>
    <source>
        <strain evidence="4">OF101</strain>
    </source>
</reference>
<dbReference type="AlphaFoldDB" id="A0A7S1LTW0"/>
<dbReference type="Pfam" id="PF01145">
    <property type="entry name" value="Band_7"/>
    <property type="match status" value="1"/>
</dbReference>
<proteinExistence type="inferred from homology"/>
<dbReference type="InterPro" id="IPR043202">
    <property type="entry name" value="Band-7_stomatin-like"/>
</dbReference>
<comment type="similarity">
    <text evidence="1">Belongs to the band 7/mec-2 family.</text>
</comment>
<dbReference type="PANTHER" id="PTHR10264:SF19">
    <property type="entry name" value="AT06885P-RELATED"/>
    <property type="match status" value="1"/>
</dbReference>
<organism evidence="4">
    <name type="scientific">Alexandrium catenella</name>
    <name type="common">Red tide dinoflagellate</name>
    <name type="synonym">Gonyaulax catenella</name>
    <dbReference type="NCBI Taxonomy" id="2925"/>
    <lineage>
        <taxon>Eukaryota</taxon>
        <taxon>Sar</taxon>
        <taxon>Alveolata</taxon>
        <taxon>Dinophyceae</taxon>
        <taxon>Gonyaulacales</taxon>
        <taxon>Pyrocystaceae</taxon>
        <taxon>Alexandrium</taxon>
    </lineage>
</organism>
<feature type="compositionally biased region" description="Polar residues" evidence="2">
    <location>
        <begin position="284"/>
        <end position="294"/>
    </location>
</feature>
<dbReference type="EMBL" id="HBGE01022393">
    <property type="protein sequence ID" value="CAD9113281.1"/>
    <property type="molecule type" value="Transcribed_RNA"/>
</dbReference>
<sequence>MEAEGTAHRGDQHVTTAYRKLLEGWGELVKCLCCPFLCLQAGPIAVVDQGWVAVLTRFGVYERVLPPGMYVYNCISQSLQKVCMKMQVIEIPRQAAMTRDNLSVTVDAVTFVTVVDAARAVFQVADYLHAVKTLAASTLLRVIGEHDLQEIFRDRSKINDRLTQTMQGKTAGWGLQVAGVEMRDITIPEAMQRAMAQIAEANREADAKVIVAEGQRKAAFIFADAAEAMERQPMSLQLQWFETLRQISAEKNSTVIVPDSVVSSLGGLGVPGRSSGPGPKAMSTPGQPQCQGGV</sequence>
<evidence type="ECO:0000313" key="4">
    <source>
        <dbReference type="EMBL" id="CAD9113281.1"/>
    </source>
</evidence>
<dbReference type="FunFam" id="3.30.479.30:FF:000004">
    <property type="entry name" value="Putative membrane protease family, stomatin"/>
    <property type="match status" value="1"/>
</dbReference>
<feature type="compositionally biased region" description="Low complexity" evidence="2">
    <location>
        <begin position="267"/>
        <end position="279"/>
    </location>
</feature>
<dbReference type="SUPFAM" id="SSF117892">
    <property type="entry name" value="Band 7/SPFH domain"/>
    <property type="match status" value="1"/>
</dbReference>
<evidence type="ECO:0000256" key="1">
    <source>
        <dbReference type="ARBA" id="ARBA00008164"/>
    </source>
</evidence>
<dbReference type="InterPro" id="IPR001972">
    <property type="entry name" value="Stomatin_HflK_fam"/>
</dbReference>
<feature type="region of interest" description="Disordered" evidence="2">
    <location>
        <begin position="267"/>
        <end position="294"/>
    </location>
</feature>
<accession>A0A7S1LTW0</accession>
<dbReference type="PRINTS" id="PR00721">
    <property type="entry name" value="STOMATIN"/>
</dbReference>
<dbReference type="GO" id="GO:0098552">
    <property type="term" value="C:side of membrane"/>
    <property type="evidence" value="ECO:0007669"/>
    <property type="project" value="UniProtKB-ARBA"/>
</dbReference>
<name>A0A7S1LTW0_ALECA</name>
<dbReference type="Gene3D" id="3.30.479.30">
    <property type="entry name" value="Band 7 domain"/>
    <property type="match status" value="1"/>
</dbReference>
<gene>
    <name evidence="4" type="ORF">ACAT0790_LOCUS13574</name>
</gene>
<dbReference type="Gene3D" id="6.10.250.2090">
    <property type="match status" value="1"/>
</dbReference>
<protein>
    <recommendedName>
        <fullName evidence="3">Band 7 domain-containing protein</fullName>
    </recommendedName>
</protein>